<dbReference type="EMBL" id="PEJP01000012">
    <property type="protein sequence ID" value="RYO69982.1"/>
    <property type="molecule type" value="Genomic_DNA"/>
</dbReference>
<dbReference type="AlphaFoldDB" id="A0A4Q4SIM1"/>
<gene>
    <name evidence="2" type="ORF">AA0113_g3583</name>
</gene>
<protein>
    <submittedName>
        <fullName evidence="2">Uncharacterized protein</fullName>
    </submittedName>
</protein>
<reference evidence="3" key="1">
    <citation type="journal article" date="2019" name="bioRxiv">
        <title>Genomics, evolutionary history and diagnostics of the Alternaria alternata species group including apple and Asian pear pathotypes.</title>
        <authorList>
            <person name="Armitage A.D."/>
            <person name="Cockerton H.M."/>
            <person name="Sreenivasaprasad S."/>
            <person name="Woodhall J.W."/>
            <person name="Lane C.R."/>
            <person name="Harrison R.J."/>
            <person name="Clarkson J.P."/>
        </authorList>
    </citation>
    <scope>NUCLEOTIDE SEQUENCE [LARGE SCALE GENOMIC DNA]</scope>
    <source>
        <strain evidence="3">RGR 97.0016</strain>
    </source>
</reference>
<evidence type="ECO:0000313" key="3">
    <source>
        <dbReference type="Proteomes" id="UP000293823"/>
    </source>
</evidence>
<feature type="compositionally biased region" description="Basic and acidic residues" evidence="1">
    <location>
        <begin position="39"/>
        <end position="50"/>
    </location>
</feature>
<dbReference type="Proteomes" id="UP000293823">
    <property type="component" value="Unassembled WGS sequence"/>
</dbReference>
<feature type="region of interest" description="Disordered" evidence="1">
    <location>
        <begin position="39"/>
        <end position="61"/>
    </location>
</feature>
<proteinExistence type="predicted"/>
<organism evidence="2 3">
    <name type="scientific">Alternaria arborescens</name>
    <dbReference type="NCBI Taxonomy" id="156630"/>
    <lineage>
        <taxon>Eukaryota</taxon>
        <taxon>Fungi</taxon>
        <taxon>Dikarya</taxon>
        <taxon>Ascomycota</taxon>
        <taxon>Pezizomycotina</taxon>
        <taxon>Dothideomycetes</taxon>
        <taxon>Pleosporomycetidae</taxon>
        <taxon>Pleosporales</taxon>
        <taxon>Pleosporineae</taxon>
        <taxon>Pleosporaceae</taxon>
        <taxon>Alternaria</taxon>
        <taxon>Alternaria sect. Alternaria</taxon>
    </lineage>
</organism>
<evidence type="ECO:0000313" key="2">
    <source>
        <dbReference type="EMBL" id="RYO69982.1"/>
    </source>
</evidence>
<keyword evidence="3" id="KW-1185">Reference proteome</keyword>
<comment type="caution">
    <text evidence="2">The sequence shown here is derived from an EMBL/GenBank/DDBJ whole genome shotgun (WGS) entry which is preliminary data.</text>
</comment>
<sequence>MHPSSGCLPLSRRRLQDTVTIPSGCYRAAYSSVHKRADHDEAYEKKHGPEKLPLQASIYRD</sequence>
<accession>A0A4Q4SIM1</accession>
<name>A0A4Q4SIM1_9PLEO</name>
<evidence type="ECO:0000256" key="1">
    <source>
        <dbReference type="SAM" id="MobiDB-lite"/>
    </source>
</evidence>